<keyword evidence="4" id="KW-0378">Hydrolase</keyword>
<dbReference type="OrthoDB" id="6079689at2759"/>
<name>A0A7H9AWX1_ZYGMR</name>
<dbReference type="EMBL" id="CP058604">
    <property type="protein sequence ID" value="QLG70865.1"/>
    <property type="molecule type" value="Genomic_DNA"/>
</dbReference>
<accession>A0A7H9AWX1</accession>
<dbReference type="InterPro" id="IPR001130">
    <property type="entry name" value="TatD-like"/>
</dbReference>
<dbReference type="RefSeq" id="XP_037142593.1">
    <property type="nucleotide sequence ID" value="XM_037286698.1"/>
</dbReference>
<dbReference type="PANTHER" id="PTHR10060:SF15">
    <property type="entry name" value="DEOXYRIBONUCLEASE TATDN1"/>
    <property type="match status" value="1"/>
</dbReference>
<dbReference type="GO" id="GO:0046872">
    <property type="term" value="F:metal ion binding"/>
    <property type="evidence" value="ECO:0007669"/>
    <property type="project" value="UniProtKB-KW"/>
</dbReference>
<gene>
    <name evidence="5" type="ORF">HG535_0A08100</name>
</gene>
<evidence type="ECO:0000256" key="1">
    <source>
        <dbReference type="ARBA" id="ARBA00009275"/>
    </source>
</evidence>
<evidence type="ECO:0000313" key="5">
    <source>
        <dbReference type="EMBL" id="QLG70865.1"/>
    </source>
</evidence>
<dbReference type="GO" id="GO:0005829">
    <property type="term" value="C:cytosol"/>
    <property type="evidence" value="ECO:0007669"/>
    <property type="project" value="TreeGrafter"/>
</dbReference>
<keyword evidence="2" id="KW-0540">Nuclease</keyword>
<dbReference type="GeneID" id="59234502"/>
<reference evidence="5 6" key="1">
    <citation type="submission" date="2020-07" db="EMBL/GenBank/DDBJ databases">
        <title>The yeast mating-type switching endonuclease HO is a domesticated member of an unorthodox homing genetic element family.</title>
        <authorList>
            <person name="Coughlan A.Y."/>
            <person name="Lombardi L."/>
            <person name="Braun-Galleani S."/>
            <person name="Martos A.R."/>
            <person name="Galeote V."/>
            <person name="Bigey F."/>
            <person name="Dequin S."/>
            <person name="Byrne K.P."/>
            <person name="Wolfe K.H."/>
        </authorList>
    </citation>
    <scope>NUCLEOTIDE SEQUENCE [LARGE SCALE GENOMIC DNA]</scope>
    <source>
        <strain evidence="5 6">NRRL Y-6702</strain>
    </source>
</reference>
<keyword evidence="3" id="KW-0479">Metal-binding</keyword>
<keyword evidence="6" id="KW-1185">Reference proteome</keyword>
<proteinExistence type="inferred from homology"/>
<dbReference type="KEGG" id="zmk:HG535_0A08100"/>
<dbReference type="CDD" id="cd01310">
    <property type="entry name" value="TatD_DNAse"/>
    <property type="match status" value="1"/>
</dbReference>
<dbReference type="PANTHER" id="PTHR10060">
    <property type="entry name" value="TATD FAMILY DEOXYRIBONUCLEASE"/>
    <property type="match status" value="1"/>
</dbReference>
<dbReference type="InterPro" id="IPR032466">
    <property type="entry name" value="Metal_Hydrolase"/>
</dbReference>
<dbReference type="GO" id="GO:0008296">
    <property type="term" value="F:3'-5'-DNA exonuclease activity"/>
    <property type="evidence" value="ECO:0007669"/>
    <property type="project" value="TreeGrafter"/>
</dbReference>
<evidence type="ECO:0000256" key="3">
    <source>
        <dbReference type="ARBA" id="ARBA00022723"/>
    </source>
</evidence>
<dbReference type="InterPro" id="IPR050891">
    <property type="entry name" value="TatD-type_Hydrolase"/>
</dbReference>
<dbReference type="Gene3D" id="3.20.20.140">
    <property type="entry name" value="Metal-dependent hydrolases"/>
    <property type="match status" value="1"/>
</dbReference>
<evidence type="ECO:0000256" key="4">
    <source>
        <dbReference type="ARBA" id="ARBA00022801"/>
    </source>
</evidence>
<comment type="similarity">
    <text evidence="1">Belongs to the metallo-dependent hydrolases superfamily. TatD-type hydrolase family.</text>
</comment>
<organism evidence="5 6">
    <name type="scientific">Zygotorulaspora mrakii</name>
    <name type="common">Zygosaccharomyces mrakii</name>
    <dbReference type="NCBI Taxonomy" id="42260"/>
    <lineage>
        <taxon>Eukaryota</taxon>
        <taxon>Fungi</taxon>
        <taxon>Dikarya</taxon>
        <taxon>Ascomycota</taxon>
        <taxon>Saccharomycotina</taxon>
        <taxon>Saccharomycetes</taxon>
        <taxon>Saccharomycetales</taxon>
        <taxon>Saccharomycetaceae</taxon>
        <taxon>Zygotorulaspora</taxon>
    </lineage>
</organism>
<dbReference type="AlphaFoldDB" id="A0A7H9AWX1"/>
<evidence type="ECO:0000313" key="6">
    <source>
        <dbReference type="Proteomes" id="UP000509704"/>
    </source>
</evidence>
<dbReference type="SUPFAM" id="SSF51556">
    <property type="entry name" value="Metallo-dependent hydrolases"/>
    <property type="match status" value="1"/>
</dbReference>
<evidence type="ECO:0000256" key="2">
    <source>
        <dbReference type="ARBA" id="ARBA00022722"/>
    </source>
</evidence>
<protein>
    <recommendedName>
        <fullName evidence="7">TatD related DNase</fullName>
    </recommendedName>
</protein>
<evidence type="ECO:0008006" key="7">
    <source>
        <dbReference type="Google" id="ProtNLM"/>
    </source>
</evidence>
<sequence>MLRSRAGSVVGGGIGRAAAMSLRYYDIGLNLTDPMFRGVYNGKQYHENDTLEVLNRAQQANVASAMLTGSSIAESREAIELCHEYKEHAVALGYTVGVHPCCVNEFVNADARIDSPSNDQAANAAMHCELDDAHENLAVLYRLMEQQLASDPQRFKAIGEIGLDYDRFHYSGKEMQLIFFEEQLKLSCLVSNPRLPLFLHMRSCCDDFVTILRKFVNGFHDHEDRFKLSHLAGSGETVHYKFDPERKFVIHSFTGSLEELQRLLDVSPNSFIGINGCSLKSAENLECASAVPIDRLLLETDAPWCDIRRTHSSYKHLKDYTNRFNSVKKDKLAKLPSDQWSNVMVKSRNEPCTMEQVAIVVADLKKMDLNELVDQVWSNTTAVFDSNVSE</sequence>
<dbReference type="Proteomes" id="UP000509704">
    <property type="component" value="Chromosome 1"/>
</dbReference>
<dbReference type="Pfam" id="PF01026">
    <property type="entry name" value="TatD_DNase"/>
    <property type="match status" value="1"/>
</dbReference>